<evidence type="ECO:0000256" key="1">
    <source>
        <dbReference type="SAM" id="MobiDB-lite"/>
    </source>
</evidence>
<sequence length="136" mass="14796">MSVNRTARILHSASCISFYGKRSILSWSGQPAIIPTSSGVQARHNSGIFQDWKGSGAEKSTTHRVQKENDNTDPETIAANRTMQDREENFGVGNRGESDAATERGGAKNAEKVKKDHPKATEPVIGMNDERAEKGV</sequence>
<evidence type="ECO:0000313" key="2">
    <source>
        <dbReference type="EMBL" id="CBF88975.1"/>
    </source>
</evidence>
<dbReference type="OrthoDB" id="3945172at2759"/>
<accession>Q5BFI9</accession>
<gene>
    <name evidence="2" type="ORF">ANIA_00691</name>
</gene>
<dbReference type="eggNOG" id="ENOG502RNQS">
    <property type="taxonomic scope" value="Eukaryota"/>
</dbReference>
<dbReference type="OMA" id="IFEDWKG"/>
<dbReference type="AlphaFoldDB" id="Q5BFI9"/>
<accession>C8VRQ1</accession>
<evidence type="ECO:0000313" key="3">
    <source>
        <dbReference type="Proteomes" id="UP000000560"/>
    </source>
</evidence>
<dbReference type="EMBL" id="BN001308">
    <property type="protein sequence ID" value="CBF88975.1"/>
    <property type="molecule type" value="Genomic_DNA"/>
</dbReference>
<dbReference type="GeneID" id="2876467"/>
<proteinExistence type="predicted"/>
<dbReference type="Proteomes" id="UP000000560">
    <property type="component" value="Chromosome VIII"/>
</dbReference>
<organism evidence="2 3">
    <name type="scientific">Emericella nidulans (strain FGSC A4 / ATCC 38163 / CBS 112.46 / NRRL 194 / M139)</name>
    <name type="common">Aspergillus nidulans</name>
    <dbReference type="NCBI Taxonomy" id="227321"/>
    <lineage>
        <taxon>Eukaryota</taxon>
        <taxon>Fungi</taxon>
        <taxon>Dikarya</taxon>
        <taxon>Ascomycota</taxon>
        <taxon>Pezizomycotina</taxon>
        <taxon>Eurotiomycetes</taxon>
        <taxon>Eurotiomycetidae</taxon>
        <taxon>Eurotiales</taxon>
        <taxon>Aspergillaceae</taxon>
        <taxon>Aspergillus</taxon>
        <taxon>Aspergillus subgen. Nidulantes</taxon>
    </lineage>
</organism>
<dbReference type="HOGENOM" id="CLU_120062_1_0_1"/>
<dbReference type="InParanoid" id="Q5BFI9"/>
<reference evidence="3" key="2">
    <citation type="journal article" date="2009" name="Fungal Genet. Biol.">
        <title>The 2008 update of the Aspergillus nidulans genome annotation: a community effort.</title>
        <authorList>
            <person name="Wortman J.R."/>
            <person name="Gilsenan J.M."/>
            <person name="Joardar V."/>
            <person name="Deegan J."/>
            <person name="Clutterbuck J."/>
            <person name="Andersen M.R."/>
            <person name="Archer D."/>
            <person name="Bencina M."/>
            <person name="Braus G."/>
            <person name="Coutinho P."/>
            <person name="von Dohren H."/>
            <person name="Doonan J."/>
            <person name="Driessen A.J."/>
            <person name="Durek P."/>
            <person name="Espeso E."/>
            <person name="Fekete E."/>
            <person name="Flipphi M."/>
            <person name="Estrada C.G."/>
            <person name="Geysens S."/>
            <person name="Goldman G."/>
            <person name="de Groot P.W."/>
            <person name="Hansen K."/>
            <person name="Harris S.D."/>
            <person name="Heinekamp T."/>
            <person name="Helmstaedt K."/>
            <person name="Henrissat B."/>
            <person name="Hofmann G."/>
            <person name="Homan T."/>
            <person name="Horio T."/>
            <person name="Horiuchi H."/>
            <person name="James S."/>
            <person name="Jones M."/>
            <person name="Karaffa L."/>
            <person name="Karanyi Z."/>
            <person name="Kato M."/>
            <person name="Keller N."/>
            <person name="Kelly D.E."/>
            <person name="Kiel J.A."/>
            <person name="Kim J.M."/>
            <person name="van der Klei I.J."/>
            <person name="Klis F.M."/>
            <person name="Kovalchuk A."/>
            <person name="Krasevec N."/>
            <person name="Kubicek C.P."/>
            <person name="Liu B."/>
            <person name="Maccabe A."/>
            <person name="Meyer V."/>
            <person name="Mirabito P."/>
            <person name="Miskei M."/>
            <person name="Mos M."/>
            <person name="Mullins J."/>
            <person name="Nelson D.R."/>
            <person name="Nielsen J."/>
            <person name="Oakley B.R."/>
            <person name="Osmani S.A."/>
            <person name="Pakula T."/>
            <person name="Paszewski A."/>
            <person name="Paulsen I."/>
            <person name="Pilsyk S."/>
            <person name="Pocsi I."/>
            <person name="Punt P.J."/>
            <person name="Ram A.F."/>
            <person name="Ren Q."/>
            <person name="Robellet X."/>
            <person name="Robson G."/>
            <person name="Seiboth B."/>
            <person name="van Solingen P."/>
            <person name="Specht T."/>
            <person name="Sun J."/>
            <person name="Taheri-Talesh N."/>
            <person name="Takeshita N."/>
            <person name="Ussery D."/>
            <person name="vanKuyk P.A."/>
            <person name="Visser H."/>
            <person name="van de Vondervoort P.J."/>
            <person name="de Vries R.P."/>
            <person name="Walton J."/>
            <person name="Xiang X."/>
            <person name="Xiong Y."/>
            <person name="Zeng A.P."/>
            <person name="Brandt B.W."/>
            <person name="Cornell M.J."/>
            <person name="van den Hondel C.A."/>
            <person name="Visser J."/>
            <person name="Oliver S.G."/>
            <person name="Turner G."/>
        </authorList>
    </citation>
    <scope>GENOME REANNOTATION</scope>
    <source>
        <strain evidence="3">FGSC A4 / ATCC 38163 / CBS 112.46 / NRRL 194 / M139</strain>
    </source>
</reference>
<feature type="compositionally biased region" description="Basic and acidic residues" evidence="1">
    <location>
        <begin position="96"/>
        <end position="120"/>
    </location>
</feature>
<feature type="region of interest" description="Disordered" evidence="1">
    <location>
        <begin position="50"/>
        <end position="136"/>
    </location>
</feature>
<dbReference type="KEGG" id="ani:ANIA_00691"/>
<keyword evidence="3" id="KW-1185">Reference proteome</keyword>
<name>Q5BFI9_EMENI</name>
<dbReference type="RefSeq" id="XP_658295.1">
    <property type="nucleotide sequence ID" value="XM_653203.2"/>
</dbReference>
<protein>
    <submittedName>
        <fullName evidence="2">Uncharacterized protein</fullName>
    </submittedName>
</protein>
<reference evidence="3" key="1">
    <citation type="journal article" date="2005" name="Nature">
        <title>Sequencing of Aspergillus nidulans and comparative analysis with A. fumigatus and A. oryzae.</title>
        <authorList>
            <person name="Galagan J.E."/>
            <person name="Calvo S.E."/>
            <person name="Cuomo C."/>
            <person name="Ma L.J."/>
            <person name="Wortman J.R."/>
            <person name="Batzoglou S."/>
            <person name="Lee S.I."/>
            <person name="Basturkmen M."/>
            <person name="Spevak C.C."/>
            <person name="Clutterbuck J."/>
            <person name="Kapitonov V."/>
            <person name="Jurka J."/>
            <person name="Scazzocchio C."/>
            <person name="Farman M."/>
            <person name="Butler J."/>
            <person name="Purcell S."/>
            <person name="Harris S."/>
            <person name="Braus G.H."/>
            <person name="Draht O."/>
            <person name="Busch S."/>
            <person name="D'Enfert C."/>
            <person name="Bouchier C."/>
            <person name="Goldman G.H."/>
            <person name="Bell-Pedersen D."/>
            <person name="Griffiths-Jones S."/>
            <person name="Doonan J.H."/>
            <person name="Yu J."/>
            <person name="Vienken K."/>
            <person name="Pain A."/>
            <person name="Freitag M."/>
            <person name="Selker E.U."/>
            <person name="Archer D.B."/>
            <person name="Penalva M.A."/>
            <person name="Oakley B.R."/>
            <person name="Momany M."/>
            <person name="Tanaka T."/>
            <person name="Kumagai T."/>
            <person name="Asai K."/>
            <person name="Machida M."/>
            <person name="Nierman W.C."/>
            <person name="Denning D.W."/>
            <person name="Caddick M."/>
            <person name="Hynes M."/>
            <person name="Paoletti M."/>
            <person name="Fischer R."/>
            <person name="Miller B."/>
            <person name="Dyer P."/>
            <person name="Sachs M.S."/>
            <person name="Osmani S.A."/>
            <person name="Birren B.W."/>
        </authorList>
    </citation>
    <scope>NUCLEOTIDE SEQUENCE [LARGE SCALE GENOMIC DNA]</scope>
    <source>
        <strain evidence="3">FGSC A4 / ATCC 38163 / CBS 112.46 / NRRL 194 / M139</strain>
    </source>
</reference>